<keyword evidence="16" id="KW-1185">Reference proteome</keyword>
<dbReference type="Gene3D" id="3.30.40.10">
    <property type="entry name" value="Zinc/RING finger domain, C3HC4 (zinc finger)"/>
    <property type="match status" value="1"/>
</dbReference>
<dbReference type="GO" id="GO:0005829">
    <property type="term" value="C:cytosol"/>
    <property type="evidence" value="ECO:0007669"/>
    <property type="project" value="TreeGrafter"/>
</dbReference>
<dbReference type="PANTHER" id="PTHR24006">
    <property type="entry name" value="UBIQUITIN CARBOXYL-TERMINAL HYDROLASE"/>
    <property type="match status" value="1"/>
</dbReference>
<dbReference type="PANTHER" id="PTHR24006:SF888">
    <property type="entry name" value="UBIQUITIN CARBOXYL-TERMINAL HYDROLASE 30"/>
    <property type="match status" value="1"/>
</dbReference>
<proteinExistence type="inferred from homology"/>
<dbReference type="InterPro" id="IPR001607">
    <property type="entry name" value="Znf_UBP"/>
</dbReference>
<evidence type="ECO:0000256" key="11">
    <source>
        <dbReference type="PROSITE-ProRule" id="PRU00502"/>
    </source>
</evidence>
<dbReference type="GO" id="GO:0008270">
    <property type="term" value="F:zinc ion binding"/>
    <property type="evidence" value="ECO:0007669"/>
    <property type="project" value="UniProtKB-KW"/>
</dbReference>
<keyword evidence="10" id="KW-0862">Zinc</keyword>
<dbReference type="GO" id="GO:0006508">
    <property type="term" value="P:proteolysis"/>
    <property type="evidence" value="ECO:0007669"/>
    <property type="project" value="UniProtKB-KW"/>
</dbReference>
<evidence type="ECO:0000313" key="15">
    <source>
        <dbReference type="EMBL" id="GJJ76826.1"/>
    </source>
</evidence>
<evidence type="ECO:0000256" key="12">
    <source>
        <dbReference type="SAM" id="MobiDB-lite"/>
    </source>
</evidence>
<name>A0A9P3LZS9_9FUNG</name>
<dbReference type="EMBL" id="BQFW01000012">
    <property type="protein sequence ID" value="GJJ76826.1"/>
    <property type="molecule type" value="Genomic_DNA"/>
</dbReference>
<dbReference type="Proteomes" id="UP000827284">
    <property type="component" value="Unassembled WGS sequence"/>
</dbReference>
<gene>
    <name evidence="15" type="ORF">EMPS_09185</name>
</gene>
<dbReference type="GO" id="GO:0005634">
    <property type="term" value="C:nucleus"/>
    <property type="evidence" value="ECO:0007669"/>
    <property type="project" value="TreeGrafter"/>
</dbReference>
<dbReference type="CDD" id="cd02667">
    <property type="entry name" value="Peptidase_C19K"/>
    <property type="match status" value="1"/>
</dbReference>
<keyword evidence="5" id="KW-0479">Metal-binding</keyword>
<feature type="compositionally biased region" description="Basic residues" evidence="12">
    <location>
        <begin position="741"/>
        <end position="750"/>
    </location>
</feature>
<feature type="region of interest" description="Disordered" evidence="12">
    <location>
        <begin position="535"/>
        <end position="583"/>
    </location>
</feature>
<dbReference type="OrthoDB" id="420187at2759"/>
<dbReference type="InterPro" id="IPR050164">
    <property type="entry name" value="Peptidase_C19"/>
</dbReference>
<evidence type="ECO:0000256" key="8">
    <source>
        <dbReference type="ARBA" id="ARBA00022801"/>
    </source>
</evidence>
<dbReference type="InterPro" id="IPR038765">
    <property type="entry name" value="Papain-like_cys_pep_sf"/>
</dbReference>
<keyword evidence="4" id="KW-0645">Protease</keyword>
<evidence type="ECO:0000256" key="6">
    <source>
        <dbReference type="ARBA" id="ARBA00022771"/>
    </source>
</evidence>
<dbReference type="PROSITE" id="PS00972">
    <property type="entry name" value="USP_1"/>
    <property type="match status" value="1"/>
</dbReference>
<feature type="domain" description="UBP-type" evidence="14">
    <location>
        <begin position="91"/>
        <end position="226"/>
    </location>
</feature>
<sequence>MVAKKKKTSKKAKGKAPQKNNADFETDEAIMAEVIEGSKATANNAGIATVDESVLSSAIEASLQDQQQPASLDTDLSAEDILALQDLQGIEKCPHAKDSIKLPVFRKTITDQKDWDHCTTCLGLQAQFKTVPVNMRPLMAMLQNGFTAEELPATALWICLTCGVINCGRALREHAIAHEKSTNHTHPLAMNLATLDCWCYECDGQLLTTKGKNSTVQECHSILSKTLQAKQAKARAISEARAKNSRGALVNGAPAKAKVHAPGLQNLGNTCFFNSVVQVLIETKSLQTIFSESGRVTFPPSLSISTNKGLGPLTTTFKDFLSTMWKQQGGIVTPRDLFTQIAKKWKVFQGFQEQDSQELMRHLLDGIRQEEVNLIKKQAGATSSNDPNAASSSEYVPFIDSCFSGKLVSVIVCDACKKCSYAYEDYYDLSLPVKGIAEPAVSEGGSLKELLLARSRASLNNIPAPDNNNSYGISKEDQGSEAHLRHVEKLLKTVPMQSNSRILSIERSLNQFTSVDSLDGDNKFACENCYKLSKDGRITPVPEDEEMANGSAKDSTTEDQQKDESSETKPKIEANTEKEEEPKHILRRAYKRYFVSSLPPTLVLHLKRFEQSNSRFGMMRKIEDEVDIPAELDMAPYCIPRSEVEEEETAEAVDQESKVRSLAVNETKDGKPVSTKYRLYGATVHQGSLASGHYTNYVLSSKVEVAPAPEKDKVLPSTAVTAANGQVLPDVPLSALIAQQSKKKGKKGGKKSGGGNGQASQPGSTAAANEPAVVLDATEEKKDDPRQWIHCSDTIVRLATLDEVLDSRPYLLYYERC</sequence>
<evidence type="ECO:0000256" key="9">
    <source>
        <dbReference type="ARBA" id="ARBA00022807"/>
    </source>
</evidence>
<comment type="catalytic activity">
    <reaction evidence="1">
        <text>Thiol-dependent hydrolysis of ester, thioester, amide, peptide and isopeptide bonds formed by the C-terminal Gly of ubiquitin (a 76-residue protein attached to proteins as an intracellular targeting signal).</text>
        <dbReference type="EC" id="3.4.19.12"/>
    </reaction>
</comment>
<organism evidence="15 16">
    <name type="scientific">Entomortierella parvispora</name>
    <dbReference type="NCBI Taxonomy" id="205924"/>
    <lineage>
        <taxon>Eukaryota</taxon>
        <taxon>Fungi</taxon>
        <taxon>Fungi incertae sedis</taxon>
        <taxon>Mucoromycota</taxon>
        <taxon>Mortierellomycotina</taxon>
        <taxon>Mortierellomycetes</taxon>
        <taxon>Mortierellales</taxon>
        <taxon>Mortierellaceae</taxon>
        <taxon>Entomortierella</taxon>
    </lineage>
</organism>
<evidence type="ECO:0000256" key="3">
    <source>
        <dbReference type="ARBA" id="ARBA00012759"/>
    </source>
</evidence>
<evidence type="ECO:0000256" key="7">
    <source>
        <dbReference type="ARBA" id="ARBA00022786"/>
    </source>
</evidence>
<evidence type="ECO:0000259" key="13">
    <source>
        <dbReference type="PROSITE" id="PS50235"/>
    </source>
</evidence>
<dbReference type="GO" id="GO:0016579">
    <property type="term" value="P:protein deubiquitination"/>
    <property type="evidence" value="ECO:0007669"/>
    <property type="project" value="InterPro"/>
</dbReference>
<comment type="caution">
    <text evidence="15">The sequence shown here is derived from an EMBL/GenBank/DDBJ whole genome shotgun (WGS) entry which is preliminary data.</text>
</comment>
<evidence type="ECO:0000256" key="4">
    <source>
        <dbReference type="ARBA" id="ARBA00022670"/>
    </source>
</evidence>
<dbReference type="InterPro" id="IPR028889">
    <property type="entry name" value="USP"/>
</dbReference>
<dbReference type="InterPro" id="IPR013083">
    <property type="entry name" value="Znf_RING/FYVE/PHD"/>
</dbReference>
<feature type="compositionally biased region" description="Polar residues" evidence="12">
    <location>
        <begin position="758"/>
        <end position="767"/>
    </location>
</feature>
<feature type="compositionally biased region" description="Basic residues" evidence="12">
    <location>
        <begin position="1"/>
        <end position="16"/>
    </location>
</feature>
<keyword evidence="7" id="KW-0833">Ubl conjugation pathway</keyword>
<dbReference type="SUPFAM" id="SSF57850">
    <property type="entry name" value="RING/U-box"/>
    <property type="match status" value="1"/>
</dbReference>
<dbReference type="SMART" id="SM00290">
    <property type="entry name" value="ZnF_UBP"/>
    <property type="match status" value="1"/>
</dbReference>
<dbReference type="Pfam" id="PF02148">
    <property type="entry name" value="zf-UBP"/>
    <property type="match status" value="1"/>
</dbReference>
<feature type="region of interest" description="Disordered" evidence="12">
    <location>
        <begin position="1"/>
        <end position="25"/>
    </location>
</feature>
<evidence type="ECO:0000313" key="16">
    <source>
        <dbReference type="Proteomes" id="UP000827284"/>
    </source>
</evidence>
<dbReference type="InterPro" id="IPR001394">
    <property type="entry name" value="Peptidase_C19_UCH"/>
</dbReference>
<evidence type="ECO:0000256" key="1">
    <source>
        <dbReference type="ARBA" id="ARBA00000707"/>
    </source>
</evidence>
<keyword evidence="6 11" id="KW-0863">Zinc-finger</keyword>
<feature type="region of interest" description="Disordered" evidence="12">
    <location>
        <begin position="739"/>
        <end position="771"/>
    </location>
</feature>
<keyword evidence="9" id="KW-0788">Thiol protease</keyword>
<dbReference type="AlphaFoldDB" id="A0A9P3LZS9"/>
<comment type="similarity">
    <text evidence="2">Belongs to the peptidase C19 family.</text>
</comment>
<dbReference type="PROSITE" id="PS50235">
    <property type="entry name" value="USP_3"/>
    <property type="match status" value="1"/>
</dbReference>
<dbReference type="Pfam" id="PF00443">
    <property type="entry name" value="UCH"/>
    <property type="match status" value="1"/>
</dbReference>
<evidence type="ECO:0000259" key="14">
    <source>
        <dbReference type="PROSITE" id="PS50271"/>
    </source>
</evidence>
<evidence type="ECO:0000256" key="5">
    <source>
        <dbReference type="ARBA" id="ARBA00022723"/>
    </source>
</evidence>
<accession>A0A9P3LZS9</accession>
<protein>
    <recommendedName>
        <fullName evidence="3">ubiquitinyl hydrolase 1</fullName>
        <ecNumber evidence="3">3.4.19.12</ecNumber>
    </recommendedName>
</protein>
<dbReference type="EC" id="3.4.19.12" evidence="3"/>
<dbReference type="InterPro" id="IPR018200">
    <property type="entry name" value="USP_CS"/>
</dbReference>
<keyword evidence="8 15" id="KW-0378">Hydrolase</keyword>
<feature type="domain" description="USP" evidence="13">
    <location>
        <begin position="262"/>
        <end position="817"/>
    </location>
</feature>
<dbReference type="GO" id="GO:0004843">
    <property type="term" value="F:cysteine-type deubiquitinase activity"/>
    <property type="evidence" value="ECO:0007669"/>
    <property type="project" value="UniProtKB-EC"/>
</dbReference>
<dbReference type="PROSITE" id="PS50271">
    <property type="entry name" value="ZF_UBP"/>
    <property type="match status" value="1"/>
</dbReference>
<feature type="compositionally biased region" description="Basic and acidic residues" evidence="12">
    <location>
        <begin position="555"/>
        <end position="583"/>
    </location>
</feature>
<reference evidence="15" key="1">
    <citation type="submission" date="2021-11" db="EMBL/GenBank/DDBJ databases">
        <authorList>
            <person name="Herlambang A."/>
            <person name="Guo Y."/>
            <person name="Takashima Y."/>
            <person name="Nishizawa T."/>
        </authorList>
    </citation>
    <scope>NUCLEOTIDE SEQUENCE</scope>
    <source>
        <strain evidence="15">E1425</strain>
    </source>
</reference>
<dbReference type="SUPFAM" id="SSF54001">
    <property type="entry name" value="Cysteine proteinases"/>
    <property type="match status" value="1"/>
</dbReference>
<evidence type="ECO:0000256" key="2">
    <source>
        <dbReference type="ARBA" id="ARBA00009085"/>
    </source>
</evidence>
<evidence type="ECO:0000256" key="10">
    <source>
        <dbReference type="ARBA" id="ARBA00022833"/>
    </source>
</evidence>
<dbReference type="Gene3D" id="3.90.70.10">
    <property type="entry name" value="Cysteine proteinases"/>
    <property type="match status" value="1"/>
</dbReference>
<reference evidence="15" key="2">
    <citation type="journal article" date="2022" name="Microbiol. Resour. Announc.">
        <title>Whole-Genome Sequence of Entomortierella parvispora E1425, a Mucoromycotan Fungus Associated with Burkholderiaceae-Related Endosymbiotic Bacteria.</title>
        <authorList>
            <person name="Herlambang A."/>
            <person name="Guo Y."/>
            <person name="Takashima Y."/>
            <person name="Narisawa K."/>
            <person name="Ohta H."/>
            <person name="Nishizawa T."/>
        </authorList>
    </citation>
    <scope>NUCLEOTIDE SEQUENCE</scope>
    <source>
        <strain evidence="15">E1425</strain>
    </source>
</reference>